<keyword evidence="3" id="KW-1185">Reference proteome</keyword>
<gene>
    <name evidence="2" type="ORF">CTEN210_08279</name>
</gene>
<dbReference type="AlphaFoldDB" id="A0AAD3CTE0"/>
<protein>
    <submittedName>
        <fullName evidence="2">Uncharacterized protein</fullName>
    </submittedName>
</protein>
<evidence type="ECO:0000313" key="3">
    <source>
        <dbReference type="Proteomes" id="UP001054902"/>
    </source>
</evidence>
<reference evidence="2 3" key="1">
    <citation type="journal article" date="2021" name="Sci. Rep.">
        <title>The genome of the diatom Chaetoceros tenuissimus carries an ancient integrated fragment of an extant virus.</title>
        <authorList>
            <person name="Hongo Y."/>
            <person name="Kimura K."/>
            <person name="Takaki Y."/>
            <person name="Yoshida Y."/>
            <person name="Baba S."/>
            <person name="Kobayashi G."/>
            <person name="Nagasaki K."/>
            <person name="Hano T."/>
            <person name="Tomaru Y."/>
        </authorList>
    </citation>
    <scope>NUCLEOTIDE SEQUENCE [LARGE SCALE GENOMIC DNA]</scope>
    <source>
        <strain evidence="2 3">NIES-3715</strain>
    </source>
</reference>
<dbReference type="EMBL" id="BLLK01000045">
    <property type="protein sequence ID" value="GFH51803.1"/>
    <property type="molecule type" value="Genomic_DNA"/>
</dbReference>
<feature type="compositionally biased region" description="Low complexity" evidence="1">
    <location>
        <begin position="56"/>
        <end position="65"/>
    </location>
</feature>
<feature type="compositionally biased region" description="Basic and acidic residues" evidence="1">
    <location>
        <begin position="35"/>
        <end position="51"/>
    </location>
</feature>
<proteinExistence type="predicted"/>
<comment type="caution">
    <text evidence="2">The sequence shown here is derived from an EMBL/GenBank/DDBJ whole genome shotgun (WGS) entry which is preliminary data.</text>
</comment>
<feature type="region of interest" description="Disordered" evidence="1">
    <location>
        <begin position="313"/>
        <end position="343"/>
    </location>
</feature>
<feature type="region of interest" description="Disordered" evidence="1">
    <location>
        <begin position="166"/>
        <end position="189"/>
    </location>
</feature>
<evidence type="ECO:0000313" key="2">
    <source>
        <dbReference type="EMBL" id="GFH51803.1"/>
    </source>
</evidence>
<feature type="compositionally biased region" description="Basic residues" evidence="1">
    <location>
        <begin position="1"/>
        <end position="15"/>
    </location>
</feature>
<organism evidence="2 3">
    <name type="scientific">Chaetoceros tenuissimus</name>
    <dbReference type="NCBI Taxonomy" id="426638"/>
    <lineage>
        <taxon>Eukaryota</taxon>
        <taxon>Sar</taxon>
        <taxon>Stramenopiles</taxon>
        <taxon>Ochrophyta</taxon>
        <taxon>Bacillariophyta</taxon>
        <taxon>Coscinodiscophyceae</taxon>
        <taxon>Chaetocerotophycidae</taxon>
        <taxon>Chaetocerotales</taxon>
        <taxon>Chaetocerotaceae</taxon>
        <taxon>Chaetoceros</taxon>
    </lineage>
</organism>
<feature type="region of interest" description="Disordered" evidence="1">
    <location>
        <begin position="1"/>
        <end position="72"/>
    </location>
</feature>
<name>A0AAD3CTE0_9STRA</name>
<feature type="compositionally biased region" description="Basic residues" evidence="1">
    <location>
        <begin position="334"/>
        <end position="343"/>
    </location>
</feature>
<evidence type="ECO:0000256" key="1">
    <source>
        <dbReference type="SAM" id="MobiDB-lite"/>
    </source>
</evidence>
<sequence>MQGKSHANRRTYRGKGFKDGNLPRNLKVKKKKASKPTENKYEKDDADKEVANHSPQKQSTSSKSTIDTSRKEETVVVNEEYQKIINEIKDVRRKIRNMQESIQLSVNIAQPPIWRDNCLNATLNIVNQWRSIVLYHGTLRYIDSRLDVDSNVDQALDDDENLQSCIEDEQSNSSSLDDDSSISKDERKDESIEIRDLDYPLDVENELCKSTHTEVFGLIQMTMQVGPLKGSNAGYFKRCGKEVASMAKDFLVKCISSQPKATTADESEDIQDGDLISSECQNVCMKELLFTLKQSENIEKWIKDADKAIAANKAPSKSALKLQSSVNTKDMSRKDKRRKGKVK</sequence>
<accession>A0AAD3CTE0</accession>
<feature type="compositionally biased region" description="Acidic residues" evidence="1">
    <location>
        <begin position="166"/>
        <end position="180"/>
    </location>
</feature>
<dbReference type="Proteomes" id="UP001054902">
    <property type="component" value="Unassembled WGS sequence"/>
</dbReference>